<proteinExistence type="predicted"/>
<keyword evidence="2" id="KW-0732">Signal</keyword>
<dbReference type="EMBL" id="JRPE02000017">
    <property type="protein sequence ID" value="TLD91305.1"/>
    <property type="molecule type" value="Genomic_DNA"/>
</dbReference>
<feature type="transmembrane region" description="Helical" evidence="1">
    <location>
        <begin position="697"/>
        <end position="725"/>
    </location>
</feature>
<keyword evidence="1" id="KW-1133">Transmembrane helix</keyword>
<accession>A0A4U8SWK0</accession>
<feature type="signal peptide" evidence="2">
    <location>
        <begin position="1"/>
        <end position="25"/>
    </location>
</feature>
<name>A0A4U8SWK0_9HELI</name>
<protein>
    <submittedName>
        <fullName evidence="3">Uncharacterized protein</fullName>
    </submittedName>
</protein>
<organism evidence="3 4">
    <name type="scientific">Helicobacter magdeburgensis</name>
    <dbReference type="NCBI Taxonomy" id="471858"/>
    <lineage>
        <taxon>Bacteria</taxon>
        <taxon>Pseudomonadati</taxon>
        <taxon>Campylobacterota</taxon>
        <taxon>Epsilonproteobacteria</taxon>
        <taxon>Campylobacterales</taxon>
        <taxon>Helicobacteraceae</taxon>
        <taxon>Helicobacter</taxon>
    </lineage>
</organism>
<feature type="chain" id="PRO_5020575842" evidence="2">
    <location>
        <begin position="26"/>
        <end position="812"/>
    </location>
</feature>
<reference evidence="3 4" key="1">
    <citation type="journal article" date="2014" name="Genome Announc.">
        <title>Draft genome sequences of eight enterohepatic helicobacter species isolated from both laboratory and wild rodents.</title>
        <authorList>
            <person name="Sheh A."/>
            <person name="Shen Z."/>
            <person name="Fox J.G."/>
        </authorList>
    </citation>
    <scope>NUCLEOTIDE SEQUENCE [LARGE SCALE GENOMIC DNA]</scope>
    <source>
        <strain evidence="3 4">MIT 96-1001</strain>
    </source>
</reference>
<evidence type="ECO:0000313" key="3">
    <source>
        <dbReference type="EMBL" id="TLD91305.1"/>
    </source>
</evidence>
<comment type="caution">
    <text evidence="3">The sequence shown here is derived from an EMBL/GenBank/DDBJ whole genome shotgun (WGS) entry which is preliminary data.</text>
</comment>
<gene>
    <name evidence="3" type="ORF">LS74_009350</name>
</gene>
<feature type="transmembrane region" description="Helical" evidence="1">
    <location>
        <begin position="745"/>
        <end position="764"/>
    </location>
</feature>
<sequence>MKKMNFLFAVLFIPFLLLGNGNQQSAENASVNQKAKKVFSSNTDIISKNCSWECRDVNSGYVTQISGFDFKNGRTFCKVFDETNLTQDLGIEAGKRVTGCNIPNLANQYQDIINSSKKFQISSNIKFQQDEKNITMTKFLTALVTLNPNIINRDETEARGEIVLQDGIKPMSIWTFMKNFEQKQFRPLDTEPGSIWDSIQNYVGDTIKKGAKMVKDSGLESTGEFIEDTLLTTTYETNYLSTSALDGFNKNNMAYFSNLFLANEKIYQHLQIFLFMLVGGFFVTQIGASKLQAYLENRGQSSSNEPYLHKFYIPLLMVGTFFMPIPEANGKAHSTIMQNVIRYFTIHSTNLADMANAVGAETYMNKIYKSLGGLSNDGIGLLIADKSINNFIIEKGNEIYEKTCLERYEEKLGSFNTSSLNYQLLNEEQKEELRKNYTENDVNGKAGTKEDISFEACILLEVQIKEAYQQNTRLDSQFEEIRKFHSSGGARERLNEIDKYFANRDRQLGWADSILIPSSAILAETFAFAKDQIAKDDMKKSTEANIKNTLDAERKGDVSRGADDISNSALGWVAGQLVWMMLPGASAIKEFALENPKKMGLAIGGAIGDEKGGGWYQLGGAAAGFATSYVSKSLVAYTSTITILQWTFEKIPLLVCTTASLIAFVSYLVSLCKYFYISPFVVAWGMATRQMNKIVQFLVTGIAIFLKPVLIVLFIYLALFVHTLIDELFLFLSIQQFSGIETGTLNFYTNFITGAITGLLAMFGKLASAYIMWKLIISGSGWALSLVGIDGKQDDVIASGIESNLARRAFIA</sequence>
<feature type="transmembrane region" description="Helical" evidence="1">
    <location>
        <begin position="651"/>
        <end position="676"/>
    </location>
</feature>
<dbReference type="AlphaFoldDB" id="A0A4U8SWK0"/>
<dbReference type="Proteomes" id="UP000029921">
    <property type="component" value="Unassembled WGS sequence"/>
</dbReference>
<keyword evidence="1" id="KW-0472">Membrane</keyword>
<keyword evidence="4" id="KW-1185">Reference proteome</keyword>
<dbReference type="RefSeq" id="WP_034585768.1">
    <property type="nucleotide sequence ID" value="NZ_JRPE02000017.1"/>
</dbReference>
<evidence type="ECO:0000256" key="2">
    <source>
        <dbReference type="SAM" id="SignalP"/>
    </source>
</evidence>
<evidence type="ECO:0000313" key="4">
    <source>
        <dbReference type="Proteomes" id="UP000029921"/>
    </source>
</evidence>
<keyword evidence="1" id="KW-0812">Transmembrane</keyword>
<evidence type="ECO:0000256" key="1">
    <source>
        <dbReference type="SAM" id="Phobius"/>
    </source>
</evidence>